<comment type="caution">
    <text evidence="6">The sequence shown here is derived from an EMBL/GenBank/DDBJ whole genome shotgun (WGS) entry which is preliminary data.</text>
</comment>
<dbReference type="PROSITE" id="PS50005">
    <property type="entry name" value="TPR"/>
    <property type="match status" value="2"/>
</dbReference>
<dbReference type="Pfam" id="PF13181">
    <property type="entry name" value="TPR_8"/>
    <property type="match status" value="1"/>
</dbReference>
<dbReference type="STRING" id="307972.A0A2G8JNB3"/>
<name>A0A2G8JNB3_STIJA</name>
<evidence type="ECO:0000256" key="1">
    <source>
        <dbReference type="ARBA" id="ARBA00022737"/>
    </source>
</evidence>
<dbReference type="EMBL" id="MRZV01001529">
    <property type="protein sequence ID" value="PIK37252.1"/>
    <property type="molecule type" value="Genomic_DNA"/>
</dbReference>
<protein>
    <submittedName>
        <fullName evidence="6">Putative tetratricopeptide repeat protein 27</fullName>
    </submittedName>
</protein>
<dbReference type="AlphaFoldDB" id="A0A2G8JNB3"/>
<evidence type="ECO:0000256" key="5">
    <source>
        <dbReference type="SAM" id="Coils"/>
    </source>
</evidence>
<keyword evidence="5" id="KW-0175">Coiled coil</keyword>
<dbReference type="SUPFAM" id="SSF48452">
    <property type="entry name" value="TPR-like"/>
    <property type="match status" value="2"/>
</dbReference>
<sequence>MMMEPELYILSRGLVGENNDDVPEMNFLLQGQYKDVLHGSAAQSILALGNEISKDAFGEAIKKNIANFISSSTNDQSNRLLQALCVGISCLEVFLQNNWTGPKSDISPSDVLPTEWESKQEELKEFVFESLNKDDASIYPLSSHPVFLLLAKHILVDSRDSLTALQTVDWWSFRCLWVQQMILDSRDPDIHQKIKSRLEEVVRNEGLMSQDTSGFLPVLFHLECIHICQYYYEYTEAQEHLQTAKKMAGLEVNLTGALGKRTRFQQEDKAQLFLKVEKTDSDVNRGISDQQETVSGLPKDLMLEDDTVLNNVKFKDAGIEEIPRLSGGEQALIISLCLDHKRKSPKDDLINEELLPYVVSVLQQPQYWSVQIGALALRCKLERSKRRKIERSMMQMQTVVDSFDDGVCPVYHRLQYIYAVNLPPKWDMEKELASLFMDLGSTSAALEVFYRLQLWQDVVDCYKRLGKAEKAIKVIKDQLDIKETVVMRCLLGEVTGKKEHFEQAWEFSNHKSARAQKSLGLHYLREENYEKCIECLEKSLEKNYLQYESWFALGFAALEAKQYETAAKAYRTCVTIETDNFQAWNNLANAYTRLNQKYKAFLSFKEAIKCNYENWKVWENYLVVSVDVGQFSEAIRAYQRLLELKEKFVDEEVLRVLAKIVTDNIHDHEGKPGVDFKDGIAKVFGHLTSQVTNNHRVWELYAQVHGNCLSGDVQAHSKSLQFLQKSHRLLSLDKDCFSNEENIKLILSLTERLAEGYVKYSTMVASSSEAIQTLSSAKLMMKSVIAKAKKSSEELPDTWQEHQSDIADLEAKLVDIQNKISEKKGA</sequence>
<gene>
    <name evidence="6" type="ORF">BSL78_25917</name>
</gene>
<evidence type="ECO:0000256" key="4">
    <source>
        <dbReference type="PROSITE-ProRule" id="PRU00339"/>
    </source>
</evidence>
<dbReference type="PANTHER" id="PTHR16193">
    <property type="entry name" value="TETRATRICOPEPTIDE REPEAT PROTEIN 27"/>
    <property type="match status" value="1"/>
</dbReference>
<dbReference type="Pfam" id="PF13432">
    <property type="entry name" value="TPR_16"/>
    <property type="match status" value="1"/>
</dbReference>
<dbReference type="InterPro" id="IPR044244">
    <property type="entry name" value="TTC27/Emw1"/>
</dbReference>
<dbReference type="Gene3D" id="1.25.40.10">
    <property type="entry name" value="Tetratricopeptide repeat domain"/>
    <property type="match status" value="1"/>
</dbReference>
<keyword evidence="2 4" id="KW-0802">TPR repeat</keyword>
<comment type="similarity">
    <text evidence="3">Belongs to the TTC27 family.</text>
</comment>
<accession>A0A2G8JNB3</accession>
<dbReference type="InterPro" id="IPR019734">
    <property type="entry name" value="TPR_rpt"/>
</dbReference>
<evidence type="ECO:0000256" key="3">
    <source>
        <dbReference type="ARBA" id="ARBA00024020"/>
    </source>
</evidence>
<dbReference type="OrthoDB" id="1936594at2759"/>
<organism evidence="6 7">
    <name type="scientific">Stichopus japonicus</name>
    <name type="common">Sea cucumber</name>
    <dbReference type="NCBI Taxonomy" id="307972"/>
    <lineage>
        <taxon>Eukaryota</taxon>
        <taxon>Metazoa</taxon>
        <taxon>Echinodermata</taxon>
        <taxon>Eleutherozoa</taxon>
        <taxon>Echinozoa</taxon>
        <taxon>Holothuroidea</taxon>
        <taxon>Aspidochirotacea</taxon>
        <taxon>Aspidochirotida</taxon>
        <taxon>Stichopodidae</taxon>
        <taxon>Apostichopus</taxon>
    </lineage>
</organism>
<feature type="coiled-coil region" evidence="5">
    <location>
        <begin position="799"/>
        <end position="826"/>
    </location>
</feature>
<reference evidence="6 7" key="1">
    <citation type="journal article" date="2017" name="PLoS Biol.">
        <title>The sea cucumber genome provides insights into morphological evolution and visceral regeneration.</title>
        <authorList>
            <person name="Zhang X."/>
            <person name="Sun L."/>
            <person name="Yuan J."/>
            <person name="Sun Y."/>
            <person name="Gao Y."/>
            <person name="Zhang L."/>
            <person name="Li S."/>
            <person name="Dai H."/>
            <person name="Hamel J.F."/>
            <person name="Liu C."/>
            <person name="Yu Y."/>
            <person name="Liu S."/>
            <person name="Lin W."/>
            <person name="Guo K."/>
            <person name="Jin S."/>
            <person name="Xu P."/>
            <person name="Storey K.B."/>
            <person name="Huan P."/>
            <person name="Zhang T."/>
            <person name="Zhou Y."/>
            <person name="Zhang J."/>
            <person name="Lin C."/>
            <person name="Li X."/>
            <person name="Xing L."/>
            <person name="Huo D."/>
            <person name="Sun M."/>
            <person name="Wang L."/>
            <person name="Mercier A."/>
            <person name="Li F."/>
            <person name="Yang H."/>
            <person name="Xiang J."/>
        </authorList>
    </citation>
    <scope>NUCLEOTIDE SEQUENCE [LARGE SCALE GENOMIC DNA]</scope>
    <source>
        <strain evidence="6">Shaxun</strain>
        <tissue evidence="6">Muscle</tissue>
    </source>
</reference>
<evidence type="ECO:0000313" key="7">
    <source>
        <dbReference type="Proteomes" id="UP000230750"/>
    </source>
</evidence>
<dbReference type="InterPro" id="IPR011990">
    <property type="entry name" value="TPR-like_helical_dom_sf"/>
</dbReference>
<dbReference type="Proteomes" id="UP000230750">
    <property type="component" value="Unassembled WGS sequence"/>
</dbReference>
<feature type="repeat" description="TPR" evidence="4">
    <location>
        <begin position="547"/>
        <end position="580"/>
    </location>
</feature>
<dbReference type="SMART" id="SM00028">
    <property type="entry name" value="TPR"/>
    <property type="match status" value="4"/>
</dbReference>
<keyword evidence="7" id="KW-1185">Reference proteome</keyword>
<evidence type="ECO:0000256" key="2">
    <source>
        <dbReference type="ARBA" id="ARBA00022803"/>
    </source>
</evidence>
<dbReference type="PANTHER" id="PTHR16193:SF0">
    <property type="entry name" value="TETRATRICOPEPTIDE REPEAT PROTEIN 27"/>
    <property type="match status" value="1"/>
</dbReference>
<evidence type="ECO:0000313" key="6">
    <source>
        <dbReference type="EMBL" id="PIK37252.1"/>
    </source>
</evidence>
<keyword evidence="1" id="KW-0677">Repeat</keyword>
<proteinExistence type="inferred from homology"/>
<feature type="repeat" description="TPR" evidence="4">
    <location>
        <begin position="581"/>
        <end position="614"/>
    </location>
</feature>